<dbReference type="SUPFAM" id="SSF53623">
    <property type="entry name" value="MurD-like peptide ligases, catalytic domain"/>
    <property type="match status" value="1"/>
</dbReference>
<dbReference type="PANTHER" id="PTHR23135">
    <property type="entry name" value="MUR LIGASE FAMILY MEMBER"/>
    <property type="match status" value="1"/>
</dbReference>
<dbReference type="GO" id="GO:0005524">
    <property type="term" value="F:ATP binding"/>
    <property type="evidence" value="ECO:0007669"/>
    <property type="project" value="UniProtKB-UniRule"/>
</dbReference>
<accession>A0A2I7N416</accession>
<evidence type="ECO:0000256" key="7">
    <source>
        <dbReference type="ARBA" id="ARBA00022598"/>
    </source>
</evidence>
<dbReference type="Gene3D" id="3.30.1490.20">
    <property type="entry name" value="ATP-grasp fold, A domain"/>
    <property type="match status" value="1"/>
</dbReference>
<dbReference type="NCBIfam" id="NF010623">
    <property type="entry name" value="PRK14016.1"/>
    <property type="match status" value="1"/>
</dbReference>
<feature type="domain" description="ATP-grasp" evidence="14">
    <location>
        <begin position="233"/>
        <end position="486"/>
    </location>
</feature>
<dbReference type="SUPFAM" id="SSF56059">
    <property type="entry name" value="Glutathione synthetase ATP-binding domain-like"/>
    <property type="match status" value="1"/>
</dbReference>
<organism evidence="15 16">
    <name type="scientific">Aquella oligotrophica</name>
    <dbReference type="NCBI Taxonomy" id="2067065"/>
    <lineage>
        <taxon>Bacteria</taxon>
        <taxon>Pseudomonadati</taxon>
        <taxon>Pseudomonadota</taxon>
        <taxon>Betaproteobacteria</taxon>
        <taxon>Neisseriales</taxon>
        <taxon>Neisseriaceae</taxon>
        <taxon>Aquella</taxon>
    </lineage>
</organism>
<dbReference type="InterPro" id="IPR011761">
    <property type="entry name" value="ATP-grasp"/>
</dbReference>
<evidence type="ECO:0000256" key="13">
    <source>
        <dbReference type="PROSITE-ProRule" id="PRU00409"/>
    </source>
</evidence>
<dbReference type="InterPro" id="IPR011810">
    <property type="entry name" value="Cya_phycin_syn"/>
</dbReference>
<dbReference type="KEGG" id="nba:CUN60_02315"/>
<evidence type="ECO:0000256" key="6">
    <source>
        <dbReference type="ARBA" id="ARBA00022036"/>
    </source>
</evidence>
<dbReference type="EC" id="6.3.2.30" evidence="4"/>
<dbReference type="GO" id="GO:0071160">
    <property type="term" value="F:cyanophycin synthetase activity (L-aspartate-adding)"/>
    <property type="evidence" value="ECO:0007669"/>
    <property type="project" value="UniProtKB-EC"/>
</dbReference>
<gene>
    <name evidence="15" type="primary">cphA</name>
    <name evidence="15" type="ORF">CUN60_02315</name>
</gene>
<dbReference type="Pfam" id="PF18921">
    <property type="entry name" value="Cyanophycin_syn"/>
    <property type="match status" value="1"/>
</dbReference>
<dbReference type="PANTHER" id="PTHR23135:SF18">
    <property type="entry name" value="CYANOPHYCIN SYNTHETASE"/>
    <property type="match status" value="1"/>
</dbReference>
<comment type="function">
    <text evidence="1">Catalyzes the ATP-dependent polymerization of arginine and aspartate to multi-L-arginyl-poly-L-aspartic acid (cyanophycin; a water-insoluble reserve polymer).</text>
</comment>
<comment type="subunit">
    <text evidence="3">Homodimer.</text>
</comment>
<dbReference type="EC" id="6.3.2.29" evidence="5"/>
<dbReference type="InterPro" id="IPR013651">
    <property type="entry name" value="ATP-grasp_RimK-type"/>
</dbReference>
<dbReference type="GO" id="GO:0046872">
    <property type="term" value="F:metal ion binding"/>
    <property type="evidence" value="ECO:0007669"/>
    <property type="project" value="InterPro"/>
</dbReference>
<dbReference type="InterPro" id="IPR013815">
    <property type="entry name" value="ATP_grasp_subdomain_1"/>
</dbReference>
<dbReference type="NCBIfam" id="TIGR02068">
    <property type="entry name" value="cya_phycin_syn"/>
    <property type="match status" value="1"/>
</dbReference>
<dbReference type="Pfam" id="PF08245">
    <property type="entry name" value="Mur_ligase_M"/>
    <property type="match status" value="1"/>
</dbReference>
<dbReference type="Proteomes" id="UP000236655">
    <property type="component" value="Chromosome"/>
</dbReference>
<evidence type="ECO:0000313" key="16">
    <source>
        <dbReference type="Proteomes" id="UP000236655"/>
    </source>
</evidence>
<dbReference type="InterPro" id="IPR036615">
    <property type="entry name" value="Mur_ligase_C_dom_sf"/>
</dbReference>
<evidence type="ECO:0000256" key="9">
    <source>
        <dbReference type="ARBA" id="ARBA00022840"/>
    </source>
</evidence>
<dbReference type="OrthoDB" id="9803907at2"/>
<keyword evidence="7" id="KW-0436">Ligase</keyword>
<dbReference type="EMBL" id="CP024847">
    <property type="protein sequence ID" value="AUR51183.1"/>
    <property type="molecule type" value="Genomic_DNA"/>
</dbReference>
<keyword evidence="16" id="KW-1185">Reference proteome</keyword>
<evidence type="ECO:0000256" key="4">
    <source>
        <dbReference type="ARBA" id="ARBA00012968"/>
    </source>
</evidence>
<proteinExistence type="inferred from homology"/>
<reference evidence="16" key="1">
    <citation type="submission" date="2017-11" db="EMBL/GenBank/DDBJ databases">
        <authorList>
            <person name="Chan K.G."/>
            <person name="Lee L.S."/>
        </authorList>
    </citation>
    <scope>NUCLEOTIDE SEQUENCE [LARGE SCALE GENOMIC DNA]</scope>
    <source>
        <strain evidence="16">DSM 100970</strain>
    </source>
</reference>
<dbReference type="Pfam" id="PF02875">
    <property type="entry name" value="Mur_ligase_C"/>
    <property type="match status" value="1"/>
</dbReference>
<evidence type="ECO:0000256" key="1">
    <source>
        <dbReference type="ARBA" id="ARBA00003184"/>
    </source>
</evidence>
<evidence type="ECO:0000256" key="8">
    <source>
        <dbReference type="ARBA" id="ARBA00022741"/>
    </source>
</evidence>
<keyword evidence="9 13" id="KW-0067">ATP-binding</keyword>
<protein>
    <recommendedName>
        <fullName evidence="6">Cyanophycin synthetase</fullName>
        <ecNumber evidence="5">6.3.2.29</ecNumber>
        <ecNumber evidence="4">6.3.2.30</ecNumber>
    </recommendedName>
    <alternativeName>
        <fullName evidence="10">Cyanophycin synthase</fullName>
    </alternativeName>
</protein>
<dbReference type="Gene3D" id="3.90.190.20">
    <property type="entry name" value="Mur ligase, C-terminal domain"/>
    <property type="match status" value="1"/>
</dbReference>
<evidence type="ECO:0000256" key="11">
    <source>
        <dbReference type="ARBA" id="ARBA00048094"/>
    </source>
</evidence>
<keyword evidence="8 13" id="KW-0547">Nucleotide-binding</keyword>
<evidence type="ECO:0000256" key="12">
    <source>
        <dbReference type="ARBA" id="ARBA00048425"/>
    </source>
</evidence>
<dbReference type="InterPro" id="IPR044019">
    <property type="entry name" value="Cyanophycin_syn_N"/>
</dbReference>
<dbReference type="InterPro" id="IPR036565">
    <property type="entry name" value="Mur-like_cat_sf"/>
</dbReference>
<name>A0A2I7N416_9NEIS</name>
<dbReference type="PROSITE" id="PS50975">
    <property type="entry name" value="ATP_GRASP"/>
    <property type="match status" value="1"/>
</dbReference>
<dbReference type="InterPro" id="IPR004101">
    <property type="entry name" value="Mur_ligase_C"/>
</dbReference>
<evidence type="ECO:0000256" key="5">
    <source>
        <dbReference type="ARBA" id="ARBA00013005"/>
    </source>
</evidence>
<dbReference type="RefSeq" id="WP_102950483.1">
    <property type="nucleotide sequence ID" value="NZ_CP024847.1"/>
</dbReference>
<dbReference type="AlphaFoldDB" id="A0A2I7N416"/>
<evidence type="ECO:0000256" key="3">
    <source>
        <dbReference type="ARBA" id="ARBA00011738"/>
    </source>
</evidence>
<dbReference type="GO" id="GO:0071161">
    <property type="term" value="F:cyanophycin synthetase activity (L-arginine-adding)"/>
    <property type="evidence" value="ECO:0007669"/>
    <property type="project" value="UniProtKB-EC"/>
</dbReference>
<evidence type="ECO:0000256" key="10">
    <source>
        <dbReference type="ARBA" id="ARBA00031353"/>
    </source>
</evidence>
<dbReference type="Gene3D" id="3.40.1190.10">
    <property type="entry name" value="Mur-like, catalytic domain"/>
    <property type="match status" value="1"/>
</dbReference>
<comment type="similarity">
    <text evidence="2">In the C-terminal section; belongs to the MurCDEF family.</text>
</comment>
<comment type="catalytic activity">
    <reaction evidence="11">
        <text>[L-4-(L-arginin-2-N-yl)aspartate](n)-L-aspartate + L-arginine + ATP = [L-4-(L-arginin-2-N-yl)aspartate](n+1) + ADP + phosphate + H(+)</text>
        <dbReference type="Rhea" id="RHEA:23888"/>
        <dbReference type="Rhea" id="RHEA-COMP:13732"/>
        <dbReference type="Rhea" id="RHEA-COMP:13733"/>
        <dbReference type="ChEBI" id="CHEBI:15378"/>
        <dbReference type="ChEBI" id="CHEBI:30616"/>
        <dbReference type="ChEBI" id="CHEBI:32682"/>
        <dbReference type="ChEBI" id="CHEBI:43474"/>
        <dbReference type="ChEBI" id="CHEBI:137986"/>
        <dbReference type="ChEBI" id="CHEBI:137990"/>
        <dbReference type="ChEBI" id="CHEBI:456216"/>
        <dbReference type="EC" id="6.3.2.30"/>
    </reaction>
</comment>
<comment type="catalytic activity">
    <reaction evidence="12">
        <text>[L-4-(L-arginin-2-N-yl)aspartate](n) + L-aspartate + ATP = [L-4-(L-arginin-2-N-yl)aspartate](n)-L-aspartate + ADP + phosphate + H(+)</text>
        <dbReference type="Rhea" id="RHEA:13277"/>
        <dbReference type="Rhea" id="RHEA-COMP:13728"/>
        <dbReference type="Rhea" id="RHEA-COMP:13733"/>
        <dbReference type="ChEBI" id="CHEBI:15378"/>
        <dbReference type="ChEBI" id="CHEBI:29991"/>
        <dbReference type="ChEBI" id="CHEBI:30616"/>
        <dbReference type="ChEBI" id="CHEBI:43474"/>
        <dbReference type="ChEBI" id="CHEBI:137986"/>
        <dbReference type="ChEBI" id="CHEBI:137990"/>
        <dbReference type="ChEBI" id="CHEBI:456216"/>
        <dbReference type="EC" id="6.3.2.29"/>
    </reaction>
</comment>
<dbReference type="SUPFAM" id="SSF53244">
    <property type="entry name" value="MurD-like peptide ligases, peptide-binding domain"/>
    <property type="match status" value="1"/>
</dbReference>
<evidence type="ECO:0000259" key="14">
    <source>
        <dbReference type="PROSITE" id="PS50975"/>
    </source>
</evidence>
<dbReference type="Gene3D" id="3.30.470.20">
    <property type="entry name" value="ATP-grasp fold, B domain"/>
    <property type="match status" value="1"/>
</dbReference>
<dbReference type="InterPro" id="IPR013221">
    <property type="entry name" value="Mur_ligase_cen"/>
</dbReference>
<sequence>MKILATNVYVGPNIYANFPVIRHVVDIGVLEKYPSVKLGQSFIEKLIAAVPSLQEHHCSHGEEGGFIRRLREDEGTWIGHIWEHVTLEIQTLAGTPVSFGRTRTTGKDGEYNLVFEYKQEDVGIRACELARDLLISIMPDEIKAQVEHKVAEDFDFEAEKVRFIRFAQKMNFGPSTQSIIDAAVERNIPYLRLNEASLVQLGYGKYQKRIQATITSETRHIALELACNKGACANLLDSLGLPVPRQKIVTSAREAVRAANAIGFPVVVKPLDGNHGRAISINLTTDEQIVEAFTVAAEVSRQVIVESFIQGEDHRMLVVDGKLVAVAKRVPGHVIGDGKKTIAELVDIVNQDPRRGVGHEKVLTKLFLDYQAIQMLDKKGYTAETVLADGEVCYLRATANLSTGGTAIDLTDQVHPDNKEMAERAVRAIGLDVGGVDFLITDISKSYHEIGGGICEVNAAPGFRMHVAPTEGKPRDVAGAVMEMLFPEPEKARIPTVAITGTNGKTTTSRMVAHLWKQAGKVVGLTTTDGIYINGKLTVKGDTTGPVSAQMVLQDPNTEIAVLETARGGLIRSGLGYEFCDVGACLNVSADHIDIKAGNSLAELAKVKRIVTDAARKTAVLNADDIECLKMAASTEAEHIFYVTMNPQHQLVREHIRLGGKAVIIEKGVNGDMITIFDNGVHVPVLWTHLIPATLEGKAIHNVQNAMFAIAISYSMGMSLDDLRNGMRTFVNSYHQTPGRMNFYDEHPFKVLLDYGHNPAAINMICKFVDQMNVPGKKVAVITFPGDRTNELIEESVKLLPAHFTHYVLKQDDNRRGRKDGEIPGLIKELLVKYGAKSENIQIIHDETEAVNTALSNAREGDFVVVFADKVNRCWKQITSFKSESNTRVKEVEMRAEDHLLDKVELDLVSDAISNATIRSDSRGVIIEVEEELND</sequence>
<evidence type="ECO:0000313" key="15">
    <source>
        <dbReference type="EMBL" id="AUR51183.1"/>
    </source>
</evidence>
<dbReference type="Pfam" id="PF08443">
    <property type="entry name" value="RimK"/>
    <property type="match status" value="1"/>
</dbReference>
<evidence type="ECO:0000256" key="2">
    <source>
        <dbReference type="ARBA" id="ARBA00009060"/>
    </source>
</evidence>